<feature type="transmembrane region" description="Helical" evidence="8">
    <location>
        <begin position="6"/>
        <end position="30"/>
    </location>
</feature>
<keyword evidence="5 8" id="KW-0812">Transmembrane</keyword>
<gene>
    <name evidence="9" type="ORF">GCM10007968_02810</name>
</gene>
<evidence type="ECO:0000256" key="7">
    <source>
        <dbReference type="ARBA" id="ARBA00023136"/>
    </source>
</evidence>
<feature type="transmembrane region" description="Helical" evidence="8">
    <location>
        <begin position="139"/>
        <end position="168"/>
    </location>
</feature>
<comment type="subcellular location">
    <subcellularLocation>
        <location evidence="1 8">Cell membrane</location>
        <topology evidence="1 8">Multi-pass membrane protein</topology>
    </subcellularLocation>
</comment>
<keyword evidence="3" id="KW-0813">Transport</keyword>
<feature type="transmembrane region" description="Helical" evidence="8">
    <location>
        <begin position="188"/>
        <end position="218"/>
    </location>
</feature>
<reference evidence="9" key="2">
    <citation type="submission" date="2020-09" db="EMBL/GenBank/DDBJ databases">
        <authorList>
            <person name="Sun Q."/>
            <person name="Ohkuma M."/>
        </authorList>
    </citation>
    <scope>NUCLEOTIDE SEQUENCE</scope>
    <source>
        <strain evidence="9">JCM 15325</strain>
    </source>
</reference>
<feature type="transmembrane region" description="Helical" evidence="8">
    <location>
        <begin position="230"/>
        <end position="248"/>
    </location>
</feature>
<dbReference type="PANTHER" id="PTHR30269:SF0">
    <property type="entry name" value="MEMBRANE TRANSPORTER PROTEIN YFCA-RELATED"/>
    <property type="match status" value="1"/>
</dbReference>
<name>A0A917RXD2_9BACL</name>
<dbReference type="AlphaFoldDB" id="A0A917RXD2"/>
<reference evidence="9" key="1">
    <citation type="journal article" date="2014" name="Int. J. Syst. Evol. Microbiol.">
        <title>Complete genome sequence of Corynebacterium casei LMG S-19264T (=DSM 44701T), isolated from a smear-ripened cheese.</title>
        <authorList>
            <consortium name="US DOE Joint Genome Institute (JGI-PGF)"/>
            <person name="Walter F."/>
            <person name="Albersmeier A."/>
            <person name="Kalinowski J."/>
            <person name="Ruckert C."/>
        </authorList>
    </citation>
    <scope>NUCLEOTIDE SEQUENCE</scope>
    <source>
        <strain evidence="9">JCM 15325</strain>
    </source>
</reference>
<feature type="transmembrane region" description="Helical" evidence="8">
    <location>
        <begin position="99"/>
        <end position="118"/>
    </location>
</feature>
<dbReference type="GO" id="GO:0005886">
    <property type="term" value="C:plasma membrane"/>
    <property type="evidence" value="ECO:0007669"/>
    <property type="project" value="UniProtKB-SubCell"/>
</dbReference>
<organism evidence="9 10">
    <name type="scientific">Sporolactobacillus putidus</name>
    <dbReference type="NCBI Taxonomy" id="492735"/>
    <lineage>
        <taxon>Bacteria</taxon>
        <taxon>Bacillati</taxon>
        <taxon>Bacillota</taxon>
        <taxon>Bacilli</taxon>
        <taxon>Bacillales</taxon>
        <taxon>Sporolactobacillaceae</taxon>
        <taxon>Sporolactobacillus</taxon>
    </lineage>
</organism>
<evidence type="ECO:0000256" key="4">
    <source>
        <dbReference type="ARBA" id="ARBA00022475"/>
    </source>
</evidence>
<keyword evidence="6 8" id="KW-1133">Transmembrane helix</keyword>
<dbReference type="PANTHER" id="PTHR30269">
    <property type="entry name" value="TRANSMEMBRANE PROTEIN YFCA"/>
    <property type="match status" value="1"/>
</dbReference>
<comment type="caution">
    <text evidence="9">The sequence shown here is derived from an EMBL/GenBank/DDBJ whole genome shotgun (WGS) entry which is preliminary data.</text>
</comment>
<keyword evidence="7 8" id="KW-0472">Membrane</keyword>
<evidence type="ECO:0000256" key="3">
    <source>
        <dbReference type="ARBA" id="ARBA00022448"/>
    </source>
</evidence>
<evidence type="ECO:0000256" key="5">
    <source>
        <dbReference type="ARBA" id="ARBA00022692"/>
    </source>
</evidence>
<proteinExistence type="inferred from homology"/>
<evidence type="ECO:0000313" key="9">
    <source>
        <dbReference type="EMBL" id="GGL42334.1"/>
    </source>
</evidence>
<evidence type="ECO:0000256" key="2">
    <source>
        <dbReference type="ARBA" id="ARBA00009142"/>
    </source>
</evidence>
<dbReference type="Pfam" id="PF01925">
    <property type="entry name" value="TauE"/>
    <property type="match status" value="1"/>
</dbReference>
<dbReference type="EMBL" id="BMOK01000001">
    <property type="protein sequence ID" value="GGL42334.1"/>
    <property type="molecule type" value="Genomic_DNA"/>
</dbReference>
<dbReference type="Proteomes" id="UP000654670">
    <property type="component" value="Unassembled WGS sequence"/>
</dbReference>
<keyword evidence="4 8" id="KW-1003">Cell membrane</keyword>
<comment type="similarity">
    <text evidence="2 8">Belongs to the 4-toluene sulfonate uptake permease (TSUP) (TC 2.A.102) family.</text>
</comment>
<evidence type="ECO:0000313" key="10">
    <source>
        <dbReference type="Proteomes" id="UP000654670"/>
    </source>
</evidence>
<feature type="transmembrane region" description="Helical" evidence="8">
    <location>
        <begin position="74"/>
        <end position="93"/>
    </location>
</feature>
<evidence type="ECO:0000256" key="8">
    <source>
        <dbReference type="RuleBase" id="RU363041"/>
    </source>
</evidence>
<dbReference type="RefSeq" id="WP_188801116.1">
    <property type="nucleotide sequence ID" value="NZ_BMOK01000001.1"/>
</dbReference>
<evidence type="ECO:0000256" key="6">
    <source>
        <dbReference type="ARBA" id="ARBA00022989"/>
    </source>
</evidence>
<accession>A0A917RXD2</accession>
<protein>
    <recommendedName>
        <fullName evidence="8">Probable membrane transporter protein</fullName>
    </recommendedName>
</protein>
<evidence type="ECO:0000256" key="1">
    <source>
        <dbReference type="ARBA" id="ARBA00004651"/>
    </source>
</evidence>
<keyword evidence="10" id="KW-1185">Reference proteome</keyword>
<dbReference type="InterPro" id="IPR052017">
    <property type="entry name" value="TSUP"/>
</dbReference>
<sequence>MIEWTTVFFLIIAGFLSGFIDAVVGGGGLISTPALLSIGLPPQIALGTNKLASATGSLTSTLTFIRSGKIDLRFAAKLVPLSLFGSFIGVLFVHFLSPAILRPLILILLITVTVYTLFKKSWGSSSTFFGLTKKNALWFVPLIFSIGFYDGFLGAGTGSFLIFSFLMLGFDFLRAAGNAKMLNFASNISALITFAFLGYVNYGIGLVMACALITGSWCGAKFAIHKGSSYVKILFIIVTIALIGKNAADYLLHHFH</sequence>
<dbReference type="InterPro" id="IPR002781">
    <property type="entry name" value="TM_pro_TauE-like"/>
</dbReference>